<evidence type="ECO:0000313" key="2">
    <source>
        <dbReference type="Proteomes" id="UP000033874"/>
    </source>
</evidence>
<dbReference type="Proteomes" id="UP000033874">
    <property type="component" value="Unassembled WGS sequence"/>
</dbReference>
<organism evidence="1 2">
    <name type="scientific">Sphingobium chungbukense</name>
    <dbReference type="NCBI Taxonomy" id="56193"/>
    <lineage>
        <taxon>Bacteria</taxon>
        <taxon>Pseudomonadati</taxon>
        <taxon>Pseudomonadota</taxon>
        <taxon>Alphaproteobacteria</taxon>
        <taxon>Sphingomonadales</taxon>
        <taxon>Sphingomonadaceae</taxon>
        <taxon>Sphingobium</taxon>
    </lineage>
</organism>
<reference evidence="1 2" key="1">
    <citation type="submission" date="2015-04" db="EMBL/GenBank/DDBJ databases">
        <title>Genome sequence of aromatic hydrocarbons-degrading Sphingobium chungbukense DJ77.</title>
        <authorList>
            <person name="Kim Y.-C."/>
            <person name="Chae J.-C."/>
        </authorList>
    </citation>
    <scope>NUCLEOTIDE SEQUENCE [LARGE SCALE GENOMIC DNA]</scope>
    <source>
        <strain evidence="1 2">DJ77</strain>
    </source>
</reference>
<dbReference type="PATRIC" id="fig|56193.3.peg.2286"/>
<proteinExistence type="predicted"/>
<gene>
    <name evidence="1" type="ORF">YP76_11010</name>
</gene>
<comment type="caution">
    <text evidence="1">The sequence shown here is derived from an EMBL/GenBank/DDBJ whole genome shotgun (WGS) entry which is preliminary data.</text>
</comment>
<sequence>MAGSAAWGMLMLVGCAPRQDDPSNPPRLGQWHDRTILTGVRLNDRALKDEEIPSELRGVIDGFNKEKSVCGEPRLREKSEIQAMLDEKFDDCAMETFDTDGSTLSALARCRPHDTGQDIQMTVRVDGRTGAEHLLLDVDGIARLTEKTGGNYVVVVSGRREITRIGDC</sequence>
<dbReference type="AlphaFoldDB" id="A0A0M3AU09"/>
<accession>A0A0M3AU09</accession>
<keyword evidence="2" id="KW-1185">Reference proteome</keyword>
<evidence type="ECO:0008006" key="3">
    <source>
        <dbReference type="Google" id="ProtNLM"/>
    </source>
</evidence>
<protein>
    <recommendedName>
        <fullName evidence="3">DUF3617 domain-containing protein</fullName>
    </recommendedName>
</protein>
<name>A0A0M3AU09_9SPHN</name>
<dbReference type="EMBL" id="LBIC01000004">
    <property type="protein sequence ID" value="KKW92426.1"/>
    <property type="molecule type" value="Genomic_DNA"/>
</dbReference>
<evidence type="ECO:0000313" key="1">
    <source>
        <dbReference type="EMBL" id="KKW92426.1"/>
    </source>
</evidence>